<protein>
    <submittedName>
        <fullName evidence="1">Uncharacterized protein</fullName>
    </submittedName>
</protein>
<dbReference type="EMBL" id="CAOF01000121">
    <property type="protein sequence ID" value="CCO47581.1"/>
    <property type="molecule type" value="Genomic_DNA"/>
</dbReference>
<dbReference type="Proteomes" id="UP000018211">
    <property type="component" value="Unassembled WGS sequence"/>
</dbReference>
<sequence length="40" mass="5025">MNRHKKTQVTSFHSDTYKDKDYVHQTRKLQKQTHWTNPFY</sequence>
<proteinExistence type="predicted"/>
<name>A0AAV2VSE5_9VIBR</name>
<reference evidence="1 2" key="1">
    <citation type="journal article" date="2013" name="ISME J.">
        <title>Comparative genomics of pathogenic lineages of Vibrio nigripulchritudo identifies virulence-associated traits.</title>
        <authorList>
            <person name="Goudenege D."/>
            <person name="Labreuche Y."/>
            <person name="Krin E."/>
            <person name="Ansquer D."/>
            <person name="Mangenot S."/>
            <person name="Calteau A."/>
            <person name="Medigue C."/>
            <person name="Mazel D."/>
            <person name="Polz M.F."/>
            <person name="Le Roux F."/>
        </authorList>
    </citation>
    <scope>NUCLEOTIDE SEQUENCE [LARGE SCALE GENOMIC DNA]</scope>
    <source>
        <strain evidence="1 2">SOn1</strain>
    </source>
</reference>
<evidence type="ECO:0000313" key="2">
    <source>
        <dbReference type="Proteomes" id="UP000018211"/>
    </source>
</evidence>
<comment type="caution">
    <text evidence="1">The sequence shown here is derived from an EMBL/GenBank/DDBJ whole genome shotgun (WGS) entry which is preliminary data.</text>
</comment>
<accession>A0AAV2VSE5</accession>
<gene>
    <name evidence="1" type="ORF">VIBNISOn1_300006</name>
</gene>
<evidence type="ECO:0000313" key="1">
    <source>
        <dbReference type="EMBL" id="CCO47581.1"/>
    </source>
</evidence>
<dbReference type="AlphaFoldDB" id="A0AAV2VSE5"/>
<organism evidence="1 2">
    <name type="scientific">Vibrio nigripulchritudo SOn1</name>
    <dbReference type="NCBI Taxonomy" id="1238450"/>
    <lineage>
        <taxon>Bacteria</taxon>
        <taxon>Pseudomonadati</taxon>
        <taxon>Pseudomonadota</taxon>
        <taxon>Gammaproteobacteria</taxon>
        <taxon>Vibrionales</taxon>
        <taxon>Vibrionaceae</taxon>
        <taxon>Vibrio</taxon>
    </lineage>
</organism>